<dbReference type="CDD" id="cd03801">
    <property type="entry name" value="GT4_PimA-like"/>
    <property type="match status" value="1"/>
</dbReference>
<protein>
    <submittedName>
        <fullName evidence="5">Glycogen synthase</fullName>
        <ecNumber evidence="5">2.4.1.21</ecNumber>
    </submittedName>
</protein>
<reference evidence="6" key="1">
    <citation type="journal article" date="2019" name="Int. J. Syst. Evol. Microbiol.">
        <title>The Global Catalogue of Microorganisms (GCM) 10K type strain sequencing project: providing services to taxonomists for standard genome sequencing and annotation.</title>
        <authorList>
            <consortium name="The Broad Institute Genomics Platform"/>
            <consortium name="The Broad Institute Genome Sequencing Center for Infectious Disease"/>
            <person name="Wu L."/>
            <person name="Ma J."/>
        </authorList>
    </citation>
    <scope>NUCLEOTIDE SEQUENCE [LARGE SCALE GENOMIC DNA]</scope>
    <source>
        <strain evidence="6">CAIM 431</strain>
    </source>
</reference>
<name>A0ABW4RYT6_9ACTN</name>
<feature type="domain" description="Glycosyltransferase subfamily 4-like N-terminal" evidence="4">
    <location>
        <begin position="15"/>
        <end position="176"/>
    </location>
</feature>
<sequence>MRVSILTREYPPSIYGGAGVHVAQLVPQLAKLIDVDVQCMGEPRDGATAHAENFPPGANAALRVLGADLSMVSAVPSDVELVHSHTWYANMAGHLSGLFLDVPHVVSAHSLEPDRPWKAEQLGGGYRISSWIERTCYGAADAVIAVSEGMKGSILKAYPELEPDKVHVVLNGIDPEEFKPDTGTEVCQRIGMDPSRPSVVFVGRITRQKGLVHLVRAAQMLDPETQLILLAGAPDTPEIAEEFNQAFDALKKTRGGGVVWIQEMLPRNEVRQVMSNATVFACPSIYEPLGIVNLEAMATETAVVASAVGGIPEVVQDGTTGYLVDYDPARADDPEHVAAFEQSFAEKINQLTRDPELAERFGRAGRQRCIDQFSWETIAGQTVEVYRAAIERHRARSQGA</sequence>
<evidence type="ECO:0000259" key="3">
    <source>
        <dbReference type="Pfam" id="PF00534"/>
    </source>
</evidence>
<dbReference type="EMBL" id="JBHUFZ010000034">
    <property type="protein sequence ID" value="MFD1891490.1"/>
    <property type="molecule type" value="Genomic_DNA"/>
</dbReference>
<dbReference type="Gene3D" id="3.40.50.2000">
    <property type="entry name" value="Glycogen Phosphorylase B"/>
    <property type="match status" value="2"/>
</dbReference>
<dbReference type="EC" id="2.4.1.21" evidence="5"/>
<evidence type="ECO:0000259" key="4">
    <source>
        <dbReference type="Pfam" id="PF13439"/>
    </source>
</evidence>
<organism evidence="5 6">
    <name type="scientific">Luteococcus peritonei</name>
    <dbReference type="NCBI Taxonomy" id="88874"/>
    <lineage>
        <taxon>Bacteria</taxon>
        <taxon>Bacillati</taxon>
        <taxon>Actinomycetota</taxon>
        <taxon>Actinomycetes</taxon>
        <taxon>Propionibacteriales</taxon>
        <taxon>Propionibacteriaceae</taxon>
        <taxon>Luteococcus</taxon>
    </lineage>
</organism>
<accession>A0ABW4RYT6</accession>
<evidence type="ECO:0000256" key="2">
    <source>
        <dbReference type="ARBA" id="ARBA00022679"/>
    </source>
</evidence>
<feature type="domain" description="Glycosyl transferase family 1" evidence="3">
    <location>
        <begin position="193"/>
        <end position="368"/>
    </location>
</feature>
<gene>
    <name evidence="5" type="primary">glgA</name>
    <name evidence="5" type="ORF">ACFSCS_15055</name>
</gene>
<dbReference type="Pfam" id="PF13439">
    <property type="entry name" value="Glyco_transf_4"/>
    <property type="match status" value="1"/>
</dbReference>
<dbReference type="Proteomes" id="UP001597326">
    <property type="component" value="Unassembled WGS sequence"/>
</dbReference>
<evidence type="ECO:0000313" key="6">
    <source>
        <dbReference type="Proteomes" id="UP001597326"/>
    </source>
</evidence>
<proteinExistence type="predicted"/>
<dbReference type="PANTHER" id="PTHR45947:SF3">
    <property type="entry name" value="SULFOQUINOVOSYL TRANSFERASE SQD2"/>
    <property type="match status" value="1"/>
</dbReference>
<dbReference type="RefSeq" id="WP_343875946.1">
    <property type="nucleotide sequence ID" value="NZ_BAAAIX010000035.1"/>
</dbReference>
<evidence type="ECO:0000313" key="5">
    <source>
        <dbReference type="EMBL" id="MFD1891490.1"/>
    </source>
</evidence>
<dbReference type="InterPro" id="IPR050194">
    <property type="entry name" value="Glycosyltransferase_grp1"/>
</dbReference>
<dbReference type="SUPFAM" id="SSF53756">
    <property type="entry name" value="UDP-Glycosyltransferase/glycogen phosphorylase"/>
    <property type="match status" value="1"/>
</dbReference>
<evidence type="ECO:0000256" key="1">
    <source>
        <dbReference type="ARBA" id="ARBA00022676"/>
    </source>
</evidence>
<dbReference type="PANTHER" id="PTHR45947">
    <property type="entry name" value="SULFOQUINOVOSYL TRANSFERASE SQD2"/>
    <property type="match status" value="1"/>
</dbReference>
<dbReference type="InterPro" id="IPR011875">
    <property type="entry name" value="M1P_synthase"/>
</dbReference>
<dbReference type="GO" id="GO:0009011">
    <property type="term" value="F:alpha-1,4-glucan glucosyltransferase (ADP-glucose donor) activity"/>
    <property type="evidence" value="ECO:0007669"/>
    <property type="project" value="UniProtKB-EC"/>
</dbReference>
<dbReference type="Pfam" id="PF00534">
    <property type="entry name" value="Glycos_transf_1"/>
    <property type="match status" value="1"/>
</dbReference>
<dbReference type="InterPro" id="IPR001296">
    <property type="entry name" value="Glyco_trans_1"/>
</dbReference>
<keyword evidence="6" id="KW-1185">Reference proteome</keyword>
<dbReference type="InterPro" id="IPR028098">
    <property type="entry name" value="Glyco_trans_4-like_N"/>
</dbReference>
<keyword evidence="1 5" id="KW-0328">Glycosyltransferase</keyword>
<comment type="caution">
    <text evidence="5">The sequence shown here is derived from an EMBL/GenBank/DDBJ whole genome shotgun (WGS) entry which is preliminary data.</text>
</comment>
<keyword evidence="2 5" id="KW-0808">Transferase</keyword>
<dbReference type="NCBIfam" id="TIGR02149">
    <property type="entry name" value="glgA_Coryne"/>
    <property type="match status" value="1"/>
</dbReference>